<reference evidence="3 4" key="1">
    <citation type="journal article" date="2023" name="Elife">
        <title>Identification of key yeast species and microbe-microbe interactions impacting larval growth of Drosophila in the wild.</title>
        <authorList>
            <person name="Mure A."/>
            <person name="Sugiura Y."/>
            <person name="Maeda R."/>
            <person name="Honda K."/>
            <person name="Sakurai N."/>
            <person name="Takahashi Y."/>
            <person name="Watada M."/>
            <person name="Katoh T."/>
            <person name="Gotoh A."/>
            <person name="Gotoh Y."/>
            <person name="Taniguchi I."/>
            <person name="Nakamura K."/>
            <person name="Hayashi T."/>
            <person name="Katayama T."/>
            <person name="Uemura T."/>
            <person name="Hattori Y."/>
        </authorList>
    </citation>
    <scope>NUCLEOTIDE SEQUENCE [LARGE SCALE GENOMIC DNA]</scope>
    <source>
        <strain evidence="3 4">KH-74</strain>
    </source>
</reference>
<gene>
    <name evidence="3" type="ORF">DAKH74_037270</name>
</gene>
<evidence type="ECO:0000259" key="2">
    <source>
        <dbReference type="Pfam" id="PF00339"/>
    </source>
</evidence>
<proteinExistence type="predicted"/>
<feature type="region of interest" description="Disordered" evidence="1">
    <location>
        <begin position="518"/>
        <end position="559"/>
    </location>
</feature>
<name>A0AAV5S114_MAUHU</name>
<dbReference type="EMBL" id="BTGD01000011">
    <property type="protein sequence ID" value="GMM57111.1"/>
    <property type="molecule type" value="Genomic_DNA"/>
</dbReference>
<evidence type="ECO:0000313" key="3">
    <source>
        <dbReference type="EMBL" id="GMM57111.1"/>
    </source>
</evidence>
<dbReference type="InterPro" id="IPR011021">
    <property type="entry name" value="Arrestin-like_N"/>
</dbReference>
<dbReference type="AlphaFoldDB" id="A0AAV5S114"/>
<dbReference type="Pfam" id="PF00339">
    <property type="entry name" value="Arrestin_N"/>
    <property type="match status" value="1"/>
</dbReference>
<feature type="domain" description="Arrestin-like N-terminal" evidence="2">
    <location>
        <begin position="17"/>
        <end position="119"/>
    </location>
</feature>
<dbReference type="CDD" id="cd22952">
    <property type="entry name" value="ART10-like"/>
    <property type="match status" value="1"/>
</dbReference>
<accession>A0AAV5S114</accession>
<protein>
    <submittedName>
        <fullName evidence="3">Art10 protein</fullName>
    </submittedName>
</protein>
<sequence>MAPSKKIELGLVPPINKEYYSGDDEISGNVKITFGKSVSVKKICVNLKAFSETITRTDSEYQTMQNGMLIQGPECRTFHNLIDLEHRVFPPDNVWDALEGSSKPFKLNPGEYNYTFKFEKLAGKRPRCVKTHGGDFASFTKRSQTRLPPSFNTMASQMNKVEDLDLYFYTFGKILYIVQVNVELGKAKSWFNPFDKVMREQTLIEYIPTIKDLKYEKHITAFGKDVIFNNSTAPGFQTSSLGEQLRDRNVRTQMTVDRQQNTPITTPTISRTNSSTFVSPIHSPKVAAMTPAVLNDTQESLVMGSPLPTEFITVHQSSYKIGLPRSEKDHKMWLEVRTRNNGLEDLYRRDTIFRKGSNKLDRIYLVFETKDVDYIKSLPITPVKVQLNLLETASYLSEGVINENLSSLRLIGLDVADTASTLLDLHELKPYPSHPYPDSEGNYKVECQLKLKDHPSLRRLIFNEENYRHRGNLLYSFKSCAISRVFNLQLLVFWDLQGRANQTEVIIDDVQVYCQPRRRRAASSRSNAEPDYLPRYVEPPTYGDIADPITSNGDIKKLD</sequence>
<keyword evidence="4" id="KW-1185">Reference proteome</keyword>
<evidence type="ECO:0000313" key="4">
    <source>
        <dbReference type="Proteomes" id="UP001377567"/>
    </source>
</evidence>
<organism evidence="3 4">
    <name type="scientific">Maudiozyma humilis</name>
    <name type="common">Sour dough yeast</name>
    <name type="synonym">Kazachstania humilis</name>
    <dbReference type="NCBI Taxonomy" id="51915"/>
    <lineage>
        <taxon>Eukaryota</taxon>
        <taxon>Fungi</taxon>
        <taxon>Dikarya</taxon>
        <taxon>Ascomycota</taxon>
        <taxon>Saccharomycotina</taxon>
        <taxon>Saccharomycetes</taxon>
        <taxon>Saccharomycetales</taxon>
        <taxon>Saccharomycetaceae</taxon>
        <taxon>Maudiozyma</taxon>
    </lineage>
</organism>
<evidence type="ECO:0000256" key="1">
    <source>
        <dbReference type="SAM" id="MobiDB-lite"/>
    </source>
</evidence>
<dbReference type="Gene3D" id="2.60.40.640">
    <property type="match status" value="1"/>
</dbReference>
<comment type="caution">
    <text evidence="3">The sequence shown here is derived from an EMBL/GenBank/DDBJ whole genome shotgun (WGS) entry which is preliminary data.</text>
</comment>
<dbReference type="InterPro" id="IPR014752">
    <property type="entry name" value="Arrestin-like_C"/>
</dbReference>
<dbReference type="Proteomes" id="UP001377567">
    <property type="component" value="Unassembled WGS sequence"/>
</dbReference>